<dbReference type="InParanoid" id="A0A6J3PTE0"/>
<dbReference type="CTD" id="29799"/>
<comment type="similarity">
    <text evidence="1">Belongs to the yippee family.</text>
</comment>
<evidence type="ECO:0000256" key="3">
    <source>
        <dbReference type="ARBA" id="ARBA00022833"/>
    </source>
</evidence>
<keyword evidence="2" id="KW-0479">Metal-binding</keyword>
<keyword evidence="5" id="KW-1185">Reference proteome</keyword>
<dbReference type="PANTHER" id="PTHR13848">
    <property type="entry name" value="PROTEIN YIPPEE-LIKE CG15309-RELATED"/>
    <property type="match status" value="1"/>
</dbReference>
<keyword evidence="3" id="KW-0862">Zinc</keyword>
<dbReference type="InterPro" id="IPR004910">
    <property type="entry name" value="Yippee/Mis18/Cereblon"/>
</dbReference>
<dbReference type="Proteomes" id="UP000245320">
    <property type="component" value="Chromosome 13"/>
</dbReference>
<reference evidence="6" key="1">
    <citation type="submission" date="2025-08" db="UniProtKB">
        <authorList>
            <consortium name="RefSeq"/>
        </authorList>
    </citation>
    <scope>IDENTIFICATION</scope>
    <source>
        <tissue evidence="6">Spleen</tissue>
    </source>
</reference>
<evidence type="ECO:0000259" key="4">
    <source>
        <dbReference type="PROSITE" id="PS51792"/>
    </source>
</evidence>
<dbReference type="RefSeq" id="XP_033693252.1">
    <property type="nucleotide sequence ID" value="XM_033837361.1"/>
</dbReference>
<evidence type="ECO:0000256" key="2">
    <source>
        <dbReference type="ARBA" id="ARBA00022723"/>
    </source>
</evidence>
<sequence length="276" mass="31247">MGAAGWGADRRAAERNFWNPECCFWPKNLPHTNIFVGWWLLPKPQGHSGCSRSEARDALHLRYKVTPSPWTTPAQTPPASSVLHKLIDSLSKRLWRFSLTPAVWTEPHALRTTTALACMFQCFFCQRAQQSCSSSRASSELSQECPAEMVKMTRSKTFQAYLPNCHRTYSCVHCRAHLANHDELISKSFQGSQGRAYLFNSVVNVGCGPAEERVLLTGLHAVADIYCENCKTTLGWKYVSDRGSAVIKNTFPVETKHARKRDRCCQSRNMFKNHTF</sequence>
<evidence type="ECO:0000313" key="6">
    <source>
        <dbReference type="RefSeq" id="XP_033693252.1"/>
    </source>
</evidence>
<dbReference type="GO" id="GO:0046872">
    <property type="term" value="F:metal ion binding"/>
    <property type="evidence" value="ECO:0007669"/>
    <property type="project" value="UniProtKB-KW"/>
</dbReference>
<feature type="domain" description="Yippee" evidence="4">
    <location>
        <begin position="167"/>
        <end position="262"/>
    </location>
</feature>
<evidence type="ECO:0000313" key="5">
    <source>
        <dbReference type="Proteomes" id="UP000245320"/>
    </source>
</evidence>
<evidence type="ECO:0000256" key="1">
    <source>
        <dbReference type="ARBA" id="ARBA00005613"/>
    </source>
</evidence>
<dbReference type="AlphaFoldDB" id="A0A6J3PTE0"/>
<dbReference type="InterPro" id="IPR034751">
    <property type="entry name" value="Yippee"/>
</dbReference>
<organism evidence="5 6">
    <name type="scientific">Tursiops truncatus</name>
    <name type="common">Atlantic bottle-nosed dolphin</name>
    <name type="synonym">Delphinus truncatus</name>
    <dbReference type="NCBI Taxonomy" id="9739"/>
    <lineage>
        <taxon>Eukaryota</taxon>
        <taxon>Metazoa</taxon>
        <taxon>Chordata</taxon>
        <taxon>Craniata</taxon>
        <taxon>Vertebrata</taxon>
        <taxon>Euteleostomi</taxon>
        <taxon>Mammalia</taxon>
        <taxon>Eutheria</taxon>
        <taxon>Laurasiatheria</taxon>
        <taxon>Artiodactyla</taxon>
        <taxon>Whippomorpha</taxon>
        <taxon>Cetacea</taxon>
        <taxon>Odontoceti</taxon>
        <taxon>Delphinidae</taxon>
        <taxon>Tursiops</taxon>
    </lineage>
</organism>
<dbReference type="InterPro" id="IPR039058">
    <property type="entry name" value="Yippee_fam"/>
</dbReference>
<name>A0A6J3PTE0_TURTR</name>
<gene>
    <name evidence="6" type="primary">YPEL1</name>
</gene>
<dbReference type="GeneID" id="101320360"/>
<dbReference type="Pfam" id="PF03226">
    <property type="entry name" value="Yippee-Mis18"/>
    <property type="match status" value="1"/>
</dbReference>
<dbReference type="OrthoDB" id="6407410at2759"/>
<accession>A0A6J3PTE0</accession>
<dbReference type="PROSITE" id="PS51792">
    <property type="entry name" value="YIPPEE"/>
    <property type="match status" value="1"/>
</dbReference>
<proteinExistence type="inferred from homology"/>
<protein>
    <submittedName>
        <fullName evidence="6">Protein yippee-like 1 isoform X1</fullName>
    </submittedName>
</protein>